<dbReference type="EMBL" id="CADCST010000098">
    <property type="protein sequence ID" value="CAA9200202.1"/>
    <property type="molecule type" value="Genomic_DNA"/>
</dbReference>
<comment type="caution">
    <text evidence="1">The sequence shown here is derived from an EMBL/GenBank/DDBJ whole genome shotgun (WGS) entry which is preliminary data.</text>
</comment>
<organism evidence="1 2">
    <name type="scientific">Flavobacterium collinsii</name>
    <dbReference type="NCBI Taxonomy" id="1114861"/>
    <lineage>
        <taxon>Bacteria</taxon>
        <taxon>Pseudomonadati</taxon>
        <taxon>Bacteroidota</taxon>
        <taxon>Flavobacteriia</taxon>
        <taxon>Flavobacteriales</taxon>
        <taxon>Flavobacteriaceae</taxon>
        <taxon>Flavobacterium</taxon>
    </lineage>
</organism>
<sequence>MYKFIKTKRLLDCYFKDNKLAHVYFLYKFEKSF</sequence>
<keyword evidence="2" id="KW-1185">Reference proteome</keyword>
<proteinExistence type="predicted"/>
<protein>
    <submittedName>
        <fullName evidence="1">Uncharacterized protein</fullName>
    </submittedName>
</protein>
<gene>
    <name evidence="1" type="ORF">FLACOL7796_03103</name>
</gene>
<accession>A0ABM8KL02</accession>
<dbReference type="Proteomes" id="UP000474567">
    <property type="component" value="Unassembled WGS sequence"/>
</dbReference>
<name>A0ABM8KL02_9FLAO</name>
<reference evidence="1 2" key="1">
    <citation type="submission" date="2020-02" db="EMBL/GenBank/DDBJ databases">
        <authorList>
            <person name="Criscuolo A."/>
        </authorList>
    </citation>
    <scope>NUCLEOTIDE SEQUENCE [LARGE SCALE GENOMIC DNA]</scope>
    <source>
        <strain evidence="1">CECT7796</strain>
    </source>
</reference>
<evidence type="ECO:0000313" key="2">
    <source>
        <dbReference type="Proteomes" id="UP000474567"/>
    </source>
</evidence>
<evidence type="ECO:0000313" key="1">
    <source>
        <dbReference type="EMBL" id="CAA9200202.1"/>
    </source>
</evidence>